<proteinExistence type="predicted"/>
<keyword evidence="1" id="KW-1133">Transmembrane helix</keyword>
<feature type="transmembrane region" description="Helical" evidence="1">
    <location>
        <begin position="298"/>
        <end position="323"/>
    </location>
</feature>
<feature type="transmembrane region" description="Helical" evidence="1">
    <location>
        <begin position="151"/>
        <end position="170"/>
    </location>
</feature>
<reference evidence="3" key="1">
    <citation type="journal article" date="2020" name="J. ISSAAS">
        <title>Lactobacilli and other gastrointestinal microbiota of Peromyscus leucopus, reservoir host for agents of Lyme disease and other zoonoses in North America.</title>
        <authorList>
            <person name="Milovic A."/>
            <person name="Bassam K."/>
            <person name="Shao H."/>
            <person name="Chatzistamou I."/>
            <person name="Tufts D.M."/>
            <person name="Diuk-Wasser M."/>
            <person name="Barbour A.G."/>
        </authorList>
    </citation>
    <scope>NUCLEOTIDE SEQUENCE</scope>
    <source>
        <strain evidence="3">LL40</strain>
    </source>
</reference>
<dbReference type="InterPro" id="IPR011642">
    <property type="entry name" value="Gate_dom"/>
</dbReference>
<name>A0A650ENC0_9FIRM</name>
<keyword evidence="1" id="KW-0812">Transmembrane</keyword>
<evidence type="ECO:0000313" key="3">
    <source>
        <dbReference type="EMBL" id="QGT51279.1"/>
    </source>
</evidence>
<feature type="transmembrane region" description="Helical" evidence="1">
    <location>
        <begin position="37"/>
        <end position="68"/>
    </location>
</feature>
<dbReference type="AlphaFoldDB" id="A0A650ENC0"/>
<dbReference type="Pfam" id="PF07670">
    <property type="entry name" value="Gate"/>
    <property type="match status" value="1"/>
</dbReference>
<protein>
    <submittedName>
        <fullName evidence="3">Sporulation integral membrane protein YlbJ</fullName>
    </submittedName>
</protein>
<keyword evidence="1" id="KW-0472">Membrane</keyword>
<feature type="transmembrane region" description="Helical" evidence="1">
    <location>
        <begin position="254"/>
        <end position="278"/>
    </location>
</feature>
<sequence length="366" mass="39261">MNKLQKSSVILTIFCAGFLAAGMILQPQLCMENARRAVELCLTVVIPSLFPFFICSGLFVALGLAYWVGKLLSPVMRPMFRVPGAGALAFVLGIVSGYPVGAKCAVDLYRSGECTKTEAERLLAFCNNSGPLFIMGAVGVGMLQSPQTGRILYLSHVLAALLTGLLFRFYGRDIQNSRALPPSKPESVRSVGGALGEVISNAVDTMLKVCAFVLVFSVFGALLPQTPLRPFVYGLLEITGGIRAWIESGVGGALWLPCISFFLACSGISVLLQVSSIVTPGGLSMFPYALGKLIQGGLSFAITILLLRFLPAETAVFAPYFVIPPEAIPTPWNAFLLSLLMIGWCLLSILILCAAAWLYEKFSKNK</sequence>
<feature type="transmembrane region" description="Helical" evidence="1">
    <location>
        <begin position="335"/>
        <end position="359"/>
    </location>
</feature>
<feature type="transmembrane region" description="Helical" evidence="1">
    <location>
        <begin position="80"/>
        <end position="101"/>
    </location>
</feature>
<feature type="domain" description="Nucleoside transporter/FeoB GTPase Gate" evidence="2">
    <location>
        <begin position="43"/>
        <end position="124"/>
    </location>
</feature>
<organism evidence="3">
    <name type="scientific">uncultured Bacillota bacterium</name>
    <dbReference type="NCBI Taxonomy" id="344338"/>
    <lineage>
        <taxon>Bacteria</taxon>
        <taxon>Bacillati</taxon>
        <taxon>Bacillota</taxon>
        <taxon>environmental samples</taxon>
    </lineage>
</organism>
<evidence type="ECO:0000259" key="2">
    <source>
        <dbReference type="Pfam" id="PF07670"/>
    </source>
</evidence>
<accession>A0A650ENC0</accession>
<dbReference type="EMBL" id="MN577573">
    <property type="protein sequence ID" value="QGT51279.1"/>
    <property type="molecule type" value="Genomic_DNA"/>
</dbReference>
<feature type="transmembrane region" description="Helical" evidence="1">
    <location>
        <begin position="6"/>
        <end position="25"/>
    </location>
</feature>
<feature type="transmembrane region" description="Helical" evidence="1">
    <location>
        <begin position="122"/>
        <end position="145"/>
    </location>
</feature>
<feature type="transmembrane region" description="Helical" evidence="1">
    <location>
        <begin position="205"/>
        <end position="223"/>
    </location>
</feature>
<evidence type="ECO:0000256" key="1">
    <source>
        <dbReference type="SAM" id="Phobius"/>
    </source>
</evidence>
<gene>
    <name evidence="3" type="ORF">Firmicute1046_3550</name>
</gene>